<evidence type="ECO:0000313" key="2">
    <source>
        <dbReference type="Proteomes" id="UP001234989"/>
    </source>
</evidence>
<keyword evidence="2" id="KW-1185">Reference proteome</keyword>
<evidence type="ECO:0000313" key="1">
    <source>
        <dbReference type="EMBL" id="WMV09116.1"/>
    </source>
</evidence>
<organism evidence="1 2">
    <name type="scientific">Solanum verrucosum</name>
    <dbReference type="NCBI Taxonomy" id="315347"/>
    <lineage>
        <taxon>Eukaryota</taxon>
        <taxon>Viridiplantae</taxon>
        <taxon>Streptophyta</taxon>
        <taxon>Embryophyta</taxon>
        <taxon>Tracheophyta</taxon>
        <taxon>Spermatophyta</taxon>
        <taxon>Magnoliopsida</taxon>
        <taxon>eudicotyledons</taxon>
        <taxon>Gunneridae</taxon>
        <taxon>Pentapetalae</taxon>
        <taxon>asterids</taxon>
        <taxon>lamiids</taxon>
        <taxon>Solanales</taxon>
        <taxon>Solanaceae</taxon>
        <taxon>Solanoideae</taxon>
        <taxon>Solaneae</taxon>
        <taxon>Solanum</taxon>
    </lineage>
</organism>
<dbReference type="Proteomes" id="UP001234989">
    <property type="component" value="Chromosome 1"/>
</dbReference>
<sequence length="125" mass="14138">MRNPIEELEARTEKIVEVKIQVLHQRIDAFELRMPERPHPRLIVDVASFQSELAKLWADIDALTTLESKYYNPTSVIFSTTWTYSSYKFLRSISVDLGALESAFGSIWGAPSGVPSEFEAPTNSC</sequence>
<proteinExistence type="predicted"/>
<reference evidence="1" key="1">
    <citation type="submission" date="2023-08" db="EMBL/GenBank/DDBJ databases">
        <title>A de novo genome assembly of Solanum verrucosum Schlechtendal, a Mexican diploid species geographically isolated from the other diploid A-genome species in potato relatives.</title>
        <authorList>
            <person name="Hosaka K."/>
        </authorList>
    </citation>
    <scope>NUCLEOTIDE SEQUENCE</scope>
    <source>
        <tissue evidence="1">Young leaves</tissue>
    </source>
</reference>
<dbReference type="AlphaFoldDB" id="A0AAF0PUV7"/>
<accession>A0AAF0PUV7</accession>
<gene>
    <name evidence="1" type="ORF">MTR67_002501</name>
</gene>
<name>A0AAF0PUV7_SOLVR</name>
<protein>
    <submittedName>
        <fullName evidence="1">Uncharacterized protein</fullName>
    </submittedName>
</protein>
<dbReference type="EMBL" id="CP133612">
    <property type="protein sequence ID" value="WMV09116.1"/>
    <property type="molecule type" value="Genomic_DNA"/>
</dbReference>